<feature type="region of interest" description="Disordered" evidence="1">
    <location>
        <begin position="357"/>
        <end position="398"/>
    </location>
</feature>
<dbReference type="AlphaFoldDB" id="A0AAV7S103"/>
<comment type="caution">
    <text evidence="2">The sequence shown here is derived from an EMBL/GenBank/DDBJ whole genome shotgun (WGS) entry which is preliminary data.</text>
</comment>
<reference evidence="2" key="1">
    <citation type="journal article" date="2022" name="bioRxiv">
        <title>Sequencing and chromosome-scale assembly of the giantPleurodeles waltlgenome.</title>
        <authorList>
            <person name="Brown T."/>
            <person name="Elewa A."/>
            <person name="Iarovenko S."/>
            <person name="Subramanian E."/>
            <person name="Araus A.J."/>
            <person name="Petzold A."/>
            <person name="Susuki M."/>
            <person name="Suzuki K.-i.T."/>
            <person name="Hayashi T."/>
            <person name="Toyoda A."/>
            <person name="Oliveira C."/>
            <person name="Osipova E."/>
            <person name="Leigh N.D."/>
            <person name="Simon A."/>
            <person name="Yun M.H."/>
        </authorList>
    </citation>
    <scope>NUCLEOTIDE SEQUENCE</scope>
    <source>
        <strain evidence="2">20211129_DDA</strain>
        <tissue evidence="2">Liver</tissue>
    </source>
</reference>
<evidence type="ECO:0000256" key="1">
    <source>
        <dbReference type="SAM" id="MobiDB-lite"/>
    </source>
</evidence>
<dbReference type="PANTHER" id="PTHR33663">
    <property type="entry name" value="COILED-COIL DOMAIN-CONTAINING PROTEIN 177"/>
    <property type="match status" value="1"/>
</dbReference>
<dbReference type="PANTHER" id="PTHR33663:SF3">
    <property type="entry name" value="COILED-COIL DOMAIN-CONTAINING PROTEIN 185"/>
    <property type="match status" value="1"/>
</dbReference>
<feature type="compositionally biased region" description="Basic and acidic residues" evidence="1">
    <location>
        <begin position="229"/>
        <end position="247"/>
    </location>
</feature>
<sequence length="598" mass="70270">MGDAEPTLHLDLNNFEGKEHQGSRYVLTSPRSLEACALQGVRPVELLYRPLAEFVWESPGTSLPVVTAHYEAHERERRRNLRLCREQRRRLLAEEKREPPPGDAGDRADYIRRVLPGEPKVDRPKQDPRGEGSAEPIVKQDRPAGHEDEHEGPVGHKKPPDQGRPARKLPTRPEVPPCTSLRDVSRSSEATSQKLRQLAAEIERETQVSVPERDKKIAALMLLRHQEERALEGSRREAERAWEEARRREVRSRRRSERERKAQLGRRLHRWQQELAERRARVRQEERAARAVRELDAERGETLRQQHAEEVGDRRQQDLERIKKQAESRRRGIERVRREREVAGKVARERVGRRLQQRMGRALQAKVQRESQERRRLKAQNEEARRRHSSKRVEAESQARAEELLRRLSLEHKAQRSHEAYEQAVGERSRELKERAAREEEHIQRALVRAERRQQEESRHKQQLVQLSELKIQQAREQAQLSIQDRAGRAREVNTLKERVHHILMMRVAEEEQSHRRQVQHSIHRKDQKSDQILREKEAVQEEARKVARASFQMREKVREQIKARTFDQMVLEAKLNASLLKDSSREGRVPSTGQPAF</sequence>
<feature type="region of interest" description="Disordered" evidence="1">
    <location>
        <begin position="511"/>
        <end position="533"/>
    </location>
</feature>
<name>A0AAV7S103_PLEWA</name>
<accession>A0AAV7S103</accession>
<feature type="region of interest" description="Disordered" evidence="1">
    <location>
        <begin position="298"/>
        <end position="318"/>
    </location>
</feature>
<protein>
    <recommendedName>
        <fullName evidence="4">Coiled-coil domain-containing protein 177</fullName>
    </recommendedName>
</protein>
<gene>
    <name evidence="2" type="ORF">NDU88_010507</name>
</gene>
<evidence type="ECO:0000313" key="2">
    <source>
        <dbReference type="EMBL" id="KAJ1157808.1"/>
    </source>
</evidence>
<dbReference type="EMBL" id="JANPWB010000009">
    <property type="protein sequence ID" value="KAJ1157808.1"/>
    <property type="molecule type" value="Genomic_DNA"/>
</dbReference>
<keyword evidence="3" id="KW-1185">Reference proteome</keyword>
<feature type="region of interest" description="Disordered" evidence="1">
    <location>
        <begin position="229"/>
        <end position="263"/>
    </location>
</feature>
<organism evidence="2 3">
    <name type="scientific">Pleurodeles waltl</name>
    <name type="common">Iberian ribbed newt</name>
    <dbReference type="NCBI Taxonomy" id="8319"/>
    <lineage>
        <taxon>Eukaryota</taxon>
        <taxon>Metazoa</taxon>
        <taxon>Chordata</taxon>
        <taxon>Craniata</taxon>
        <taxon>Vertebrata</taxon>
        <taxon>Euteleostomi</taxon>
        <taxon>Amphibia</taxon>
        <taxon>Batrachia</taxon>
        <taxon>Caudata</taxon>
        <taxon>Salamandroidea</taxon>
        <taxon>Salamandridae</taxon>
        <taxon>Pleurodelinae</taxon>
        <taxon>Pleurodeles</taxon>
    </lineage>
</organism>
<feature type="region of interest" description="Disordered" evidence="1">
    <location>
        <begin position="92"/>
        <end position="111"/>
    </location>
</feature>
<dbReference type="Proteomes" id="UP001066276">
    <property type="component" value="Chromosome 5"/>
</dbReference>
<dbReference type="InterPro" id="IPR029090">
    <property type="entry name" value="DUF4659"/>
</dbReference>
<feature type="compositionally biased region" description="Basic residues" evidence="1">
    <location>
        <begin position="516"/>
        <end position="527"/>
    </location>
</feature>
<dbReference type="Pfam" id="PF15558">
    <property type="entry name" value="DUF4659"/>
    <property type="match status" value="1"/>
</dbReference>
<proteinExistence type="predicted"/>
<evidence type="ECO:0000313" key="3">
    <source>
        <dbReference type="Proteomes" id="UP001066276"/>
    </source>
</evidence>
<feature type="compositionally biased region" description="Basic and acidic residues" evidence="1">
    <location>
        <begin position="119"/>
        <end position="161"/>
    </location>
</feature>
<feature type="region of interest" description="Disordered" evidence="1">
    <location>
        <begin position="116"/>
        <end position="195"/>
    </location>
</feature>
<evidence type="ECO:0008006" key="4">
    <source>
        <dbReference type="Google" id="ProtNLM"/>
    </source>
</evidence>
<feature type="compositionally biased region" description="Basic and acidic residues" evidence="1">
    <location>
        <begin position="367"/>
        <end position="398"/>
    </location>
</feature>